<dbReference type="AlphaFoldDB" id="A0A7M5UQC3"/>
<name>A0A7M5UQC3_9CNID</name>
<dbReference type="RefSeq" id="XP_066930405.1">
    <property type="nucleotide sequence ID" value="XM_067074304.1"/>
</dbReference>
<proteinExistence type="predicted"/>
<protein>
    <submittedName>
        <fullName evidence="2">Uncharacterized protein</fullName>
    </submittedName>
</protein>
<keyword evidence="3" id="KW-1185">Reference proteome</keyword>
<feature type="compositionally biased region" description="Low complexity" evidence="1">
    <location>
        <begin position="114"/>
        <end position="123"/>
    </location>
</feature>
<evidence type="ECO:0000256" key="1">
    <source>
        <dbReference type="SAM" id="MobiDB-lite"/>
    </source>
</evidence>
<feature type="region of interest" description="Disordered" evidence="1">
    <location>
        <begin position="1"/>
        <end position="145"/>
    </location>
</feature>
<feature type="compositionally biased region" description="Acidic residues" evidence="1">
    <location>
        <begin position="124"/>
        <end position="134"/>
    </location>
</feature>
<reference evidence="2" key="1">
    <citation type="submission" date="2021-01" db="UniProtKB">
        <authorList>
            <consortium name="EnsemblMetazoa"/>
        </authorList>
    </citation>
    <scope>IDENTIFICATION</scope>
</reference>
<feature type="region of interest" description="Disordered" evidence="1">
    <location>
        <begin position="290"/>
        <end position="316"/>
    </location>
</feature>
<organism evidence="2 3">
    <name type="scientific">Clytia hemisphaerica</name>
    <dbReference type="NCBI Taxonomy" id="252671"/>
    <lineage>
        <taxon>Eukaryota</taxon>
        <taxon>Metazoa</taxon>
        <taxon>Cnidaria</taxon>
        <taxon>Hydrozoa</taxon>
        <taxon>Hydroidolina</taxon>
        <taxon>Leptothecata</taxon>
        <taxon>Obeliida</taxon>
        <taxon>Clytiidae</taxon>
        <taxon>Clytia</taxon>
    </lineage>
</organism>
<feature type="compositionally biased region" description="Gly residues" evidence="1">
    <location>
        <begin position="100"/>
        <end position="113"/>
    </location>
</feature>
<dbReference type="EnsemblMetazoa" id="CLYHEMT002800.2">
    <property type="protein sequence ID" value="CLYHEMP002800.2"/>
    <property type="gene ID" value="CLYHEMG002800"/>
</dbReference>
<accession>A0A7M5UQC3</accession>
<feature type="compositionally biased region" description="Basic and acidic residues" evidence="1">
    <location>
        <begin position="42"/>
        <end position="67"/>
    </location>
</feature>
<dbReference type="Proteomes" id="UP000594262">
    <property type="component" value="Unplaced"/>
</dbReference>
<feature type="compositionally biased region" description="Polar residues" evidence="1">
    <location>
        <begin position="15"/>
        <end position="25"/>
    </location>
</feature>
<evidence type="ECO:0000313" key="2">
    <source>
        <dbReference type="EnsemblMetazoa" id="CLYHEMP002800.2"/>
    </source>
</evidence>
<evidence type="ECO:0000313" key="3">
    <source>
        <dbReference type="Proteomes" id="UP000594262"/>
    </source>
</evidence>
<sequence length="470" mass="54130">MYLKLNDEDFCPPESDTSFGNSSFSKMKKTIVFRKRRNNKRNNTEEKVSEEKMDDNMLRKEEEEHKNPSAFDDDFVTGKMSSSSSFEDGVEEAKEVNGEGVNGEGVNGEGVNGEGVMRFNNVEQNEEENDEGNSDESTGLISHPKPLRQKKTLAMNKAAAFVRNRAKNLRKKNNSAVIKTNDNIVKKSSSDTTVNSSSNREKNNYDKFKDLRWKQSRYLWQNARKRMNYVVGFIRKKDDDECLLIEERQKYDFANSRLEVTRRHSFSGGYESTTIDRDENSNTAMNFKYLSPQGKKLQDSHSRLSSAKTSRRSSLDSGIGPINSFLSQKYLKKSQSNYSMSSMGASTDTQLEKQQENFEECYFHPTTTNLKREGSFESVENMLYDSTESVRFDEHPSEKTEQIIQQEVDNYFSPMNNFGNVRKNSESFDFHSNNIKHASSFSYSVNDLYDLLNKENKLKNFEAHFDDLVV</sequence>
<dbReference type="GeneID" id="136817956"/>
<feature type="compositionally biased region" description="Basic residues" evidence="1">
    <location>
        <begin position="26"/>
        <end position="40"/>
    </location>
</feature>